<protein>
    <submittedName>
        <fullName evidence="1">Uncharacterized protein</fullName>
    </submittedName>
</protein>
<evidence type="ECO:0000313" key="1">
    <source>
        <dbReference type="EMBL" id="PQM35428.1"/>
    </source>
</evidence>
<comment type="caution">
    <text evidence="1">The sequence shown here is derived from an EMBL/GenBank/DDBJ whole genome shotgun (WGS) entry which is preliminary data.</text>
</comment>
<name>A0A314UEF8_PRUYE</name>
<reference evidence="1 2" key="1">
    <citation type="submission" date="2018-02" db="EMBL/GenBank/DDBJ databases">
        <title>Draft genome of wild Prunus yedoensis var. nudiflora.</title>
        <authorList>
            <person name="Baek S."/>
            <person name="Kim J.-H."/>
            <person name="Choi K."/>
            <person name="Kim G.-B."/>
            <person name="Cho A."/>
            <person name="Jang H."/>
            <person name="Shin C.-H."/>
            <person name="Yu H.-J."/>
            <person name="Mun J.-H."/>
        </authorList>
    </citation>
    <scope>NUCLEOTIDE SEQUENCE [LARGE SCALE GENOMIC DNA]</scope>
    <source>
        <strain evidence="2">cv. Jeju island</strain>
        <tissue evidence="1">Leaf</tissue>
    </source>
</reference>
<proteinExistence type="predicted"/>
<dbReference type="AlphaFoldDB" id="A0A314UEF8"/>
<accession>A0A314UEF8</accession>
<dbReference type="Proteomes" id="UP000250321">
    <property type="component" value="Unassembled WGS sequence"/>
</dbReference>
<organism evidence="1 2">
    <name type="scientific">Prunus yedoensis var. nudiflora</name>
    <dbReference type="NCBI Taxonomy" id="2094558"/>
    <lineage>
        <taxon>Eukaryota</taxon>
        <taxon>Viridiplantae</taxon>
        <taxon>Streptophyta</taxon>
        <taxon>Embryophyta</taxon>
        <taxon>Tracheophyta</taxon>
        <taxon>Spermatophyta</taxon>
        <taxon>Magnoliopsida</taxon>
        <taxon>eudicotyledons</taxon>
        <taxon>Gunneridae</taxon>
        <taxon>Pentapetalae</taxon>
        <taxon>rosids</taxon>
        <taxon>fabids</taxon>
        <taxon>Rosales</taxon>
        <taxon>Rosaceae</taxon>
        <taxon>Amygdaloideae</taxon>
        <taxon>Amygdaleae</taxon>
        <taxon>Prunus</taxon>
    </lineage>
</organism>
<evidence type="ECO:0000313" key="2">
    <source>
        <dbReference type="Proteomes" id="UP000250321"/>
    </source>
</evidence>
<dbReference type="EMBL" id="PJQY01003678">
    <property type="protein sequence ID" value="PQM35428.1"/>
    <property type="molecule type" value="Genomic_DNA"/>
</dbReference>
<sequence>MWSKGIQHSMGPACACRMGQNWIQMWEVQADILGRYSNVAEVVLSDFKSVGTCLGCWGLKFKTWISDGVAVGSLHGCSCVLQVMGRFLRSENRHQCIVGCWGDAKGEAPRGGYAVLWEN</sequence>
<keyword evidence="2" id="KW-1185">Reference proteome</keyword>
<gene>
    <name evidence="1" type="ORF">Pyn_27654</name>
</gene>